<dbReference type="GO" id="GO:0005576">
    <property type="term" value="C:extracellular region"/>
    <property type="evidence" value="ECO:0007669"/>
    <property type="project" value="InterPro"/>
</dbReference>
<keyword evidence="1" id="KW-0732">Signal</keyword>
<organism evidence="4 5">
    <name type="scientific">Thalassococcus profundi</name>
    <dbReference type="NCBI Taxonomy" id="2282382"/>
    <lineage>
        <taxon>Bacteria</taxon>
        <taxon>Pseudomonadati</taxon>
        <taxon>Pseudomonadota</taxon>
        <taxon>Alphaproteobacteria</taxon>
        <taxon>Rhodobacterales</taxon>
        <taxon>Roseobacteraceae</taxon>
        <taxon>Thalassococcus</taxon>
    </lineage>
</organism>
<keyword evidence="5" id="KW-1185">Reference proteome</keyword>
<keyword evidence="2" id="KW-0378">Hydrolase</keyword>
<reference evidence="4 5" key="1">
    <citation type="submission" date="2018-07" db="EMBL/GenBank/DDBJ databases">
        <title>Thalassococcus profundi sp. nov., a marine bacterium isolated from deep seawater of Okinawa Trough.</title>
        <authorList>
            <person name="Yu M."/>
        </authorList>
    </citation>
    <scope>NUCLEOTIDE SEQUENCE [LARGE SCALE GENOMIC DNA]</scope>
    <source>
        <strain evidence="4 5">WRAS1</strain>
    </source>
</reference>
<evidence type="ECO:0000313" key="5">
    <source>
        <dbReference type="Proteomes" id="UP000253977"/>
    </source>
</evidence>
<dbReference type="OrthoDB" id="9767239at2"/>
<feature type="region of interest" description="Disordered" evidence="3">
    <location>
        <begin position="280"/>
        <end position="317"/>
    </location>
</feature>
<dbReference type="NCBIfam" id="TIGR01840">
    <property type="entry name" value="esterase_phb"/>
    <property type="match status" value="1"/>
</dbReference>
<dbReference type="PANTHER" id="PTHR43037">
    <property type="entry name" value="UNNAMED PRODUCT-RELATED"/>
    <property type="match status" value="1"/>
</dbReference>
<dbReference type="Proteomes" id="UP000253977">
    <property type="component" value="Unassembled WGS sequence"/>
</dbReference>
<protein>
    <submittedName>
        <fullName evidence="4">Esterase</fullName>
    </submittedName>
</protein>
<proteinExistence type="predicted"/>
<gene>
    <name evidence="4" type="ORF">DU478_12405</name>
</gene>
<dbReference type="InterPro" id="IPR010126">
    <property type="entry name" value="Esterase_phb"/>
</dbReference>
<evidence type="ECO:0000256" key="3">
    <source>
        <dbReference type="SAM" id="MobiDB-lite"/>
    </source>
</evidence>
<dbReference type="RefSeq" id="WP_114511277.1">
    <property type="nucleotide sequence ID" value="NZ_QPMK01000008.1"/>
</dbReference>
<feature type="compositionally biased region" description="Polar residues" evidence="3">
    <location>
        <begin position="288"/>
        <end position="312"/>
    </location>
</feature>
<name>A0A369TMB9_9RHOB</name>
<dbReference type="SUPFAM" id="SSF53474">
    <property type="entry name" value="alpha/beta-Hydrolases"/>
    <property type="match status" value="2"/>
</dbReference>
<accession>A0A369TMB9</accession>
<dbReference type="EMBL" id="QPMK01000008">
    <property type="protein sequence ID" value="RDD66002.1"/>
    <property type="molecule type" value="Genomic_DNA"/>
</dbReference>
<evidence type="ECO:0000256" key="1">
    <source>
        <dbReference type="ARBA" id="ARBA00022729"/>
    </source>
</evidence>
<dbReference type="Pfam" id="PF10503">
    <property type="entry name" value="Esterase_PHB"/>
    <property type="match status" value="1"/>
</dbReference>
<dbReference type="GO" id="GO:0016787">
    <property type="term" value="F:hydrolase activity"/>
    <property type="evidence" value="ECO:0007669"/>
    <property type="project" value="UniProtKB-KW"/>
</dbReference>
<dbReference type="InterPro" id="IPR029058">
    <property type="entry name" value="AB_hydrolase_fold"/>
</dbReference>
<dbReference type="Gene3D" id="3.40.50.1820">
    <property type="entry name" value="alpha/beta hydrolase"/>
    <property type="match status" value="1"/>
</dbReference>
<sequence>MFDFNIGARRPMTGEARAKRLADAQELVQRQLAQHGLDGASSPSQLSNADGLTRLLQRLLPVGESPTRATPVPERLDLPAGAQFLSGRHQGRSGSRAYRTYVPASADAGATAIVMMLHGCTQTLEDFAIGTGMNALAERYGFVVLYPEQSRGANAQTCWNWFSPNDQTRDRGEPEILAGMAREAMSHYDVPPDRCFVAGLSAGAAMAVILGTTYPDVFAAAGVHSGLPYRSARDVASAFAAMAGQRSEQSAEPSHPGIRTIVFHGSADSTVHVSNGDGIARNADRNAPSPSLQTTRTGQVNGRTCSVTTSTGPDGRDHLEHWVIDGLGHAWSGGQPGGSYTDPQGPDASAEMIRFFFEFKD</sequence>
<dbReference type="InterPro" id="IPR050955">
    <property type="entry name" value="Plant_Biomass_Hydrol_Est"/>
</dbReference>
<evidence type="ECO:0000256" key="2">
    <source>
        <dbReference type="ARBA" id="ARBA00022801"/>
    </source>
</evidence>
<dbReference type="PANTHER" id="PTHR43037:SF1">
    <property type="entry name" value="BLL1128 PROTEIN"/>
    <property type="match status" value="1"/>
</dbReference>
<evidence type="ECO:0000313" key="4">
    <source>
        <dbReference type="EMBL" id="RDD66002.1"/>
    </source>
</evidence>
<comment type="caution">
    <text evidence="4">The sequence shown here is derived from an EMBL/GenBank/DDBJ whole genome shotgun (WGS) entry which is preliminary data.</text>
</comment>
<dbReference type="AlphaFoldDB" id="A0A369TMB9"/>